<reference evidence="1" key="2">
    <citation type="submission" date="2020-02" db="EMBL/GenBank/DDBJ databases">
        <title>Identification and distribution of gene clusters putatively required for synthesis of sphingolipid metabolism inhibitors in phylogenetically diverse species of the filamentous fungus Fusarium.</title>
        <authorList>
            <person name="Kim H.-S."/>
            <person name="Busman M."/>
            <person name="Brown D.W."/>
            <person name="Divon H."/>
            <person name="Uhlig S."/>
            <person name="Proctor R.H."/>
        </authorList>
    </citation>
    <scope>NUCLEOTIDE SEQUENCE</scope>
    <source>
        <strain evidence="1">NRRL 25174</strain>
    </source>
</reference>
<evidence type="ECO:0000313" key="1">
    <source>
        <dbReference type="EMBL" id="KAF4341437.1"/>
    </source>
</evidence>
<dbReference type="OrthoDB" id="4806845at2759"/>
<dbReference type="AlphaFoldDB" id="A0A9P5APB7"/>
<sequence>MESINDMRLNKKEHNFRHVARLLRTQVPPPTSIAAVKYDTQGIDCLIVVLRHIYSHMLPESMFQTQEDKDKETRNPMLALAWSDISRDTESVWVEAKTEVLRLFQPSCAKDSKLRFEHLCHSDLMWETFWSRDEFTMFSGVMMKQEGDPWKHVPTEGRRLIRSIMEVNRRGYPKLGFQDFINAHFMLQKKPSGRLMKYFCAAPKVIRVKYNTRKKGKPFPFSTLKNIYVPVGDVKGSDTEPSKEKGHQKVSYTLIAVVSLADDRIHLYDFMGEQIIPENPSPITGGEQWSLEDAKVGSFELFYMHAGHAKPIDMYGEFARAKPELDQPALQALQRLRDHSKLSDV</sequence>
<dbReference type="EMBL" id="PVQB02000193">
    <property type="protein sequence ID" value="KAF4341437.1"/>
    <property type="molecule type" value="Genomic_DNA"/>
</dbReference>
<proteinExistence type="predicted"/>
<dbReference type="Proteomes" id="UP000730481">
    <property type="component" value="Unassembled WGS sequence"/>
</dbReference>
<organism evidence="1 2">
    <name type="scientific">Fusarium beomiforme</name>
    <dbReference type="NCBI Taxonomy" id="44412"/>
    <lineage>
        <taxon>Eukaryota</taxon>
        <taxon>Fungi</taxon>
        <taxon>Dikarya</taxon>
        <taxon>Ascomycota</taxon>
        <taxon>Pezizomycotina</taxon>
        <taxon>Sordariomycetes</taxon>
        <taxon>Hypocreomycetidae</taxon>
        <taxon>Hypocreales</taxon>
        <taxon>Nectriaceae</taxon>
        <taxon>Fusarium</taxon>
        <taxon>Fusarium burgessii species complex</taxon>
    </lineage>
</organism>
<comment type="caution">
    <text evidence="1">The sequence shown here is derived from an EMBL/GenBank/DDBJ whole genome shotgun (WGS) entry which is preliminary data.</text>
</comment>
<reference evidence="1" key="1">
    <citation type="journal article" date="2017" name="Mycologia">
        <title>Fusarium algeriense, sp. nov., a novel toxigenic crown rot pathogen of durum wheat from Algeria is nested in the Fusarium burgessii species complex.</title>
        <authorList>
            <person name="Laraba I."/>
            <person name="Keddad A."/>
            <person name="Boureghda H."/>
            <person name="Abdallah N."/>
            <person name="Vaughan M.M."/>
            <person name="Proctor R.H."/>
            <person name="Busman M."/>
            <person name="O'Donnell K."/>
        </authorList>
    </citation>
    <scope>NUCLEOTIDE SEQUENCE</scope>
    <source>
        <strain evidence="1">NRRL 25174</strain>
    </source>
</reference>
<evidence type="ECO:0000313" key="2">
    <source>
        <dbReference type="Proteomes" id="UP000730481"/>
    </source>
</evidence>
<keyword evidence="2" id="KW-1185">Reference proteome</keyword>
<name>A0A9P5APB7_9HYPO</name>
<protein>
    <submittedName>
        <fullName evidence="1">Uncharacterized protein</fullName>
    </submittedName>
</protein>
<gene>
    <name evidence="1" type="ORF">FBEOM_4598</name>
</gene>
<accession>A0A9P5APB7</accession>